<gene>
    <name evidence="2" type="ORF">GCM10009775_04810</name>
</gene>
<dbReference type="InterPro" id="IPR008635">
    <property type="entry name" value="Coiled_stalk_dom"/>
</dbReference>
<dbReference type="SUPFAM" id="SSF101967">
    <property type="entry name" value="Adhesin YadA, collagen-binding domain"/>
    <property type="match status" value="1"/>
</dbReference>
<comment type="caution">
    <text evidence="2">The sequence shown here is derived from an EMBL/GenBank/DDBJ whole genome shotgun (WGS) entry which is preliminary data.</text>
</comment>
<evidence type="ECO:0000313" key="3">
    <source>
        <dbReference type="Proteomes" id="UP001501343"/>
    </source>
</evidence>
<dbReference type="InterPro" id="IPR011049">
    <property type="entry name" value="Serralysin-like_metalloprot_C"/>
</dbReference>
<evidence type="ECO:0000259" key="1">
    <source>
        <dbReference type="Pfam" id="PF05662"/>
    </source>
</evidence>
<feature type="domain" description="Trimeric autotransporter adhesin YadA-like stalk" evidence="1">
    <location>
        <begin position="15"/>
        <end position="52"/>
    </location>
</feature>
<keyword evidence="3" id="KW-1185">Reference proteome</keyword>
<accession>A0ABN2P8Q6</accession>
<dbReference type="Pfam" id="PF05662">
    <property type="entry name" value="YadA_stalk"/>
    <property type="match status" value="1"/>
</dbReference>
<dbReference type="RefSeq" id="WP_248145026.1">
    <property type="nucleotide sequence ID" value="NZ_BAAAOF010000002.1"/>
</dbReference>
<evidence type="ECO:0000313" key="2">
    <source>
        <dbReference type="EMBL" id="GAA1915354.1"/>
    </source>
</evidence>
<organism evidence="2 3">
    <name type="scientific">Microbacterium aoyamense</name>
    <dbReference type="NCBI Taxonomy" id="344166"/>
    <lineage>
        <taxon>Bacteria</taxon>
        <taxon>Bacillati</taxon>
        <taxon>Actinomycetota</taxon>
        <taxon>Actinomycetes</taxon>
        <taxon>Micrococcales</taxon>
        <taxon>Microbacteriaceae</taxon>
        <taxon>Microbacterium</taxon>
    </lineage>
</organism>
<protein>
    <recommendedName>
        <fullName evidence="1">Trimeric autotransporter adhesin YadA-like stalk domain-containing protein</fullName>
    </recommendedName>
</protein>
<name>A0ABN2P8Q6_9MICO</name>
<sequence>MAKKFLTGIDVASQKITNLADGTAPADAVTKAQLDAIARGLDWKNSVRVATTANITLSGTQTIDGVALSAADRVLVKDQSTGANNGIYVVAAGAWSRAADFDDSVEVTAAASIPVEAGTVNGDKVFILTTDGAITVGTTALTFTQLGGSGATYTAGDGLDLSGSSFSVDLKAGGGLTIDATELAVSIADLRSLGVAVKYAVNVPSGSTSATITHSLGTLDVTVAVYEISSGVEVECDVVLTSTSVVTLTFAVAPTTNQYRVVVTG</sequence>
<dbReference type="EMBL" id="BAAAOF010000002">
    <property type="protein sequence ID" value="GAA1915354.1"/>
    <property type="molecule type" value="Genomic_DNA"/>
</dbReference>
<dbReference type="Proteomes" id="UP001501343">
    <property type="component" value="Unassembled WGS sequence"/>
</dbReference>
<reference evidence="2 3" key="1">
    <citation type="journal article" date="2019" name="Int. J. Syst. Evol. Microbiol.">
        <title>The Global Catalogue of Microorganisms (GCM) 10K type strain sequencing project: providing services to taxonomists for standard genome sequencing and annotation.</title>
        <authorList>
            <consortium name="The Broad Institute Genomics Platform"/>
            <consortium name="The Broad Institute Genome Sequencing Center for Infectious Disease"/>
            <person name="Wu L."/>
            <person name="Ma J."/>
        </authorList>
    </citation>
    <scope>NUCLEOTIDE SEQUENCE [LARGE SCALE GENOMIC DNA]</scope>
    <source>
        <strain evidence="2 3">JCM 14900</strain>
    </source>
</reference>
<proteinExistence type="predicted"/>